<organism evidence="3 4">
    <name type="scientific">Halorubrum vacuolatum</name>
    <name type="common">Natronobacterium vacuolatum</name>
    <dbReference type="NCBI Taxonomy" id="63740"/>
    <lineage>
        <taxon>Archaea</taxon>
        <taxon>Methanobacteriati</taxon>
        <taxon>Methanobacteriota</taxon>
        <taxon>Stenosarchaea group</taxon>
        <taxon>Halobacteria</taxon>
        <taxon>Halobacteriales</taxon>
        <taxon>Haloferacaceae</taxon>
        <taxon>Halorubrum</taxon>
    </lineage>
</organism>
<keyword evidence="4" id="KW-1185">Reference proteome</keyword>
<dbReference type="InterPro" id="IPR038078">
    <property type="entry name" value="PhoU-like_sf"/>
</dbReference>
<feature type="coiled-coil region" evidence="2">
    <location>
        <begin position="42"/>
        <end position="69"/>
    </location>
</feature>
<evidence type="ECO:0000313" key="3">
    <source>
        <dbReference type="EMBL" id="SNR47622.1"/>
    </source>
</evidence>
<dbReference type="Proteomes" id="UP000198397">
    <property type="component" value="Unassembled WGS sequence"/>
</dbReference>
<gene>
    <name evidence="3" type="ORF">SAMN06264855_108147</name>
</gene>
<evidence type="ECO:0000256" key="2">
    <source>
        <dbReference type="SAM" id="Coils"/>
    </source>
</evidence>
<dbReference type="InterPro" id="IPR002727">
    <property type="entry name" value="DUF47"/>
</dbReference>
<accession>A0A238WM58</accession>
<name>A0A238WM58_HALVU</name>
<dbReference type="OrthoDB" id="337588at2157"/>
<reference evidence="3 4" key="1">
    <citation type="submission" date="2017-06" db="EMBL/GenBank/DDBJ databases">
        <authorList>
            <person name="Kim H.J."/>
            <person name="Triplett B.A."/>
        </authorList>
    </citation>
    <scope>NUCLEOTIDE SEQUENCE [LARGE SCALE GENOMIC DNA]</scope>
    <source>
        <strain evidence="3 4">DSM 8800</strain>
    </source>
</reference>
<keyword evidence="2" id="KW-0175">Coiled coil</keyword>
<evidence type="ECO:0008006" key="5">
    <source>
        <dbReference type="Google" id="ProtNLM"/>
    </source>
</evidence>
<dbReference type="Gene3D" id="1.20.58.220">
    <property type="entry name" value="Phosphate transport system protein phou homolog 2, domain 2"/>
    <property type="match status" value="1"/>
</dbReference>
<dbReference type="SUPFAM" id="SSF109755">
    <property type="entry name" value="PhoU-like"/>
    <property type="match status" value="1"/>
</dbReference>
<dbReference type="AlphaFoldDB" id="A0A238WM58"/>
<comment type="similarity">
    <text evidence="1">Belongs to the UPF0111 family.</text>
</comment>
<protein>
    <recommendedName>
        <fullName evidence="5">DUF47 family protein</fullName>
    </recommendedName>
</protein>
<evidence type="ECO:0000256" key="1">
    <source>
        <dbReference type="ARBA" id="ARBA00008591"/>
    </source>
</evidence>
<evidence type="ECO:0000313" key="4">
    <source>
        <dbReference type="Proteomes" id="UP000198397"/>
    </source>
</evidence>
<dbReference type="PANTHER" id="PTHR36536">
    <property type="entry name" value="UPF0111 PROTEIN HI_1603"/>
    <property type="match status" value="1"/>
</dbReference>
<sequence length="234" mass="25388">MTSEAGFGERLETLTETYVERLEACAALLPELCERYASDGDYSGTLARIESLESEADDLVREITAMITDAGADDIGLLNTRINFNQSALLDLYGDLDIVANHTERIAQEVVMTRPDPEREPFARLREMGEEVVAMAETLADVVVRFVRGLARADTSENITDGIESIRAAESRCDTLRNAAIEAAFEDGATAEALLQRELAILLDELANAMEDLTDAMVIIASKEPGVIAGDNGS</sequence>
<proteinExistence type="inferred from homology"/>
<dbReference type="RefSeq" id="WP_089384819.1">
    <property type="nucleotide sequence ID" value="NZ_FZNQ01000008.1"/>
</dbReference>
<dbReference type="EMBL" id="FZNQ01000008">
    <property type="protein sequence ID" value="SNR47622.1"/>
    <property type="molecule type" value="Genomic_DNA"/>
</dbReference>
<dbReference type="PANTHER" id="PTHR36536:SF3">
    <property type="entry name" value="UPF0111 PROTEIN HI_1603"/>
    <property type="match status" value="1"/>
</dbReference>
<dbReference type="Pfam" id="PF01865">
    <property type="entry name" value="PhoU_div"/>
    <property type="match status" value="1"/>
</dbReference>
<dbReference type="InterPro" id="IPR018445">
    <property type="entry name" value="Put_Phosphate_transp_reg"/>
</dbReference>